<dbReference type="OrthoDB" id="9795573at2"/>
<keyword evidence="2" id="KW-1185">Reference proteome</keyword>
<evidence type="ECO:0000313" key="2">
    <source>
        <dbReference type="Proteomes" id="UP000197446"/>
    </source>
</evidence>
<evidence type="ECO:0000313" key="1">
    <source>
        <dbReference type="EMBL" id="OWR02167.1"/>
    </source>
</evidence>
<dbReference type="AlphaFoldDB" id="A0A254N709"/>
<protein>
    <submittedName>
        <fullName evidence="1">Uncharacterized protein</fullName>
    </submittedName>
</protein>
<dbReference type="RefSeq" id="WP_144397333.1">
    <property type="nucleotide sequence ID" value="NZ_NISI01000010.1"/>
</dbReference>
<comment type="caution">
    <text evidence="1">The sequence shown here is derived from an EMBL/GenBank/DDBJ whole genome shotgun (WGS) entry which is preliminary data.</text>
</comment>
<dbReference type="EMBL" id="NISI01000010">
    <property type="protein sequence ID" value="OWR02167.1"/>
    <property type="molecule type" value="Genomic_DNA"/>
</dbReference>
<sequence length="151" mass="16674">MSTLTKIPRVASETRYRGPKPRYVSAAETRRLLARGSAKLAERLRADDMVTPMAAAQAADVTMATVRTWIDDGRAIAVSVSRSTRRLPRWQFEPAIWEALPQLSKALNSRDSWMLLSFLETPLGGLGGLTPRQALEQGQSQRVLALAIEEA</sequence>
<accession>A0A254N709</accession>
<proteinExistence type="predicted"/>
<name>A0A254N709_9BURK</name>
<gene>
    <name evidence="1" type="ORF">CDO81_20725</name>
</gene>
<organism evidence="1 2">
    <name type="scientific">Roseateles puraquae</name>
    <dbReference type="NCBI Taxonomy" id="431059"/>
    <lineage>
        <taxon>Bacteria</taxon>
        <taxon>Pseudomonadati</taxon>
        <taxon>Pseudomonadota</taxon>
        <taxon>Betaproteobacteria</taxon>
        <taxon>Burkholderiales</taxon>
        <taxon>Sphaerotilaceae</taxon>
        <taxon>Roseateles</taxon>
    </lineage>
</organism>
<dbReference type="Proteomes" id="UP000197446">
    <property type="component" value="Unassembled WGS sequence"/>
</dbReference>
<reference evidence="1 2" key="1">
    <citation type="journal article" date="2007" name="Int. J. Syst. Evol. Microbiol.">
        <title>Description of Pelomonas aquatica sp. nov. and Pelomonas puraquae sp. nov., isolated from industrial and haemodialysis water.</title>
        <authorList>
            <person name="Gomila M."/>
            <person name="Bowien B."/>
            <person name="Falsen E."/>
            <person name="Moore E.R."/>
            <person name="Lalucat J."/>
        </authorList>
    </citation>
    <scope>NUCLEOTIDE SEQUENCE [LARGE SCALE GENOMIC DNA]</scope>
    <source>
        <strain evidence="1 2">CCUG 52769</strain>
    </source>
</reference>